<feature type="domain" description="ABC transporter" evidence="5">
    <location>
        <begin position="4"/>
        <end position="234"/>
    </location>
</feature>
<dbReference type="InterPro" id="IPR003439">
    <property type="entry name" value="ABC_transporter-like_ATP-bd"/>
</dbReference>
<comment type="similarity">
    <text evidence="1">Belongs to the ABC transporter superfamily.</text>
</comment>
<dbReference type="SMART" id="SM00382">
    <property type="entry name" value="AAA"/>
    <property type="match status" value="1"/>
</dbReference>
<evidence type="ECO:0000259" key="5">
    <source>
        <dbReference type="PROSITE" id="PS50893"/>
    </source>
</evidence>
<evidence type="ECO:0000256" key="2">
    <source>
        <dbReference type="ARBA" id="ARBA00022448"/>
    </source>
</evidence>
<sequence>MNQLRLLNVSKTYKNGVKALDNVSIEINSGMFGLLGPNGAGKSTLMRTIATLQQPDSGEIYLDDIDILNQKMELRKVLGYLPQSFGVYPKLSAEKLLHYFAELKGLSNKAERKQIVDYALEVTNLYDVKNKHVAGYSGGMKQRFGIAQLLLNNPKLIIVDEPTAGLDPAERHRFLNVLREIGTNHIVILSTHIVDDVKELCTDMAILNGGKLLCHKKPIDAVLDLKDKIWGLTIDRENVERYESEYNIISTNYNQDNSLNIRVYGETSPGDEFMKVEPDLSDVYFVHLKGDEVEATNPQS</sequence>
<dbReference type="PANTHER" id="PTHR43335:SF2">
    <property type="entry name" value="ABC TRANSPORTER, ATP-BINDING PROTEIN"/>
    <property type="match status" value="1"/>
</dbReference>
<dbReference type="CDD" id="cd03264">
    <property type="entry name" value="ABC_drug_resistance_like"/>
    <property type="match status" value="1"/>
</dbReference>
<dbReference type="PROSITE" id="PS00211">
    <property type="entry name" value="ABC_TRANSPORTER_1"/>
    <property type="match status" value="1"/>
</dbReference>
<dbReference type="Proteomes" id="UP001500185">
    <property type="component" value="Unassembled WGS sequence"/>
</dbReference>
<proteinExistence type="inferred from homology"/>
<dbReference type="PANTHER" id="PTHR43335">
    <property type="entry name" value="ABC TRANSPORTER, ATP-BINDING PROTEIN"/>
    <property type="match status" value="1"/>
</dbReference>
<dbReference type="InterPro" id="IPR017871">
    <property type="entry name" value="ABC_transporter-like_CS"/>
</dbReference>
<dbReference type="InterPro" id="IPR003593">
    <property type="entry name" value="AAA+_ATPase"/>
</dbReference>
<dbReference type="InterPro" id="IPR027417">
    <property type="entry name" value="P-loop_NTPase"/>
</dbReference>
<evidence type="ECO:0000313" key="6">
    <source>
        <dbReference type="EMBL" id="GAA0752709.1"/>
    </source>
</evidence>
<organism evidence="6 7">
    <name type="scientific">Psychroflexus lacisalsi</name>
    <dbReference type="NCBI Taxonomy" id="503928"/>
    <lineage>
        <taxon>Bacteria</taxon>
        <taxon>Pseudomonadati</taxon>
        <taxon>Bacteroidota</taxon>
        <taxon>Flavobacteriia</taxon>
        <taxon>Flavobacteriales</taxon>
        <taxon>Flavobacteriaceae</taxon>
        <taxon>Psychroflexus</taxon>
    </lineage>
</organism>
<gene>
    <name evidence="6" type="ORF">GCM10009433_04000</name>
</gene>
<dbReference type="EMBL" id="BAAAGG010000004">
    <property type="protein sequence ID" value="GAA0752709.1"/>
    <property type="molecule type" value="Genomic_DNA"/>
</dbReference>
<dbReference type="Gene3D" id="3.40.50.300">
    <property type="entry name" value="P-loop containing nucleotide triphosphate hydrolases"/>
    <property type="match status" value="1"/>
</dbReference>
<dbReference type="GO" id="GO:0005524">
    <property type="term" value="F:ATP binding"/>
    <property type="evidence" value="ECO:0007669"/>
    <property type="project" value="UniProtKB-KW"/>
</dbReference>
<protein>
    <submittedName>
        <fullName evidence="6">ABC transporter ATP-binding protein</fullName>
    </submittedName>
</protein>
<reference evidence="6 7" key="1">
    <citation type="journal article" date="2019" name="Int. J. Syst. Evol. Microbiol.">
        <title>The Global Catalogue of Microorganisms (GCM) 10K type strain sequencing project: providing services to taxonomists for standard genome sequencing and annotation.</title>
        <authorList>
            <consortium name="The Broad Institute Genomics Platform"/>
            <consortium name="The Broad Institute Genome Sequencing Center for Infectious Disease"/>
            <person name="Wu L."/>
            <person name="Ma J."/>
        </authorList>
    </citation>
    <scope>NUCLEOTIDE SEQUENCE [LARGE SCALE GENOMIC DNA]</scope>
    <source>
        <strain evidence="6 7">JCM 16231</strain>
    </source>
</reference>
<dbReference type="RefSeq" id="WP_224455521.1">
    <property type="nucleotide sequence ID" value="NZ_BAAAGG010000004.1"/>
</dbReference>
<keyword evidence="7" id="KW-1185">Reference proteome</keyword>
<dbReference type="Pfam" id="PF00005">
    <property type="entry name" value="ABC_tran"/>
    <property type="match status" value="1"/>
</dbReference>
<evidence type="ECO:0000313" key="7">
    <source>
        <dbReference type="Proteomes" id="UP001500185"/>
    </source>
</evidence>
<dbReference type="SUPFAM" id="SSF52540">
    <property type="entry name" value="P-loop containing nucleoside triphosphate hydrolases"/>
    <property type="match status" value="1"/>
</dbReference>
<keyword evidence="4 6" id="KW-0067">ATP-binding</keyword>
<accession>A0ABN1K241</accession>
<evidence type="ECO:0000256" key="3">
    <source>
        <dbReference type="ARBA" id="ARBA00022741"/>
    </source>
</evidence>
<evidence type="ECO:0000256" key="4">
    <source>
        <dbReference type="ARBA" id="ARBA00022840"/>
    </source>
</evidence>
<keyword evidence="2" id="KW-0813">Transport</keyword>
<name>A0ABN1K241_9FLAO</name>
<dbReference type="PROSITE" id="PS50893">
    <property type="entry name" value="ABC_TRANSPORTER_2"/>
    <property type="match status" value="1"/>
</dbReference>
<keyword evidence="3" id="KW-0547">Nucleotide-binding</keyword>
<evidence type="ECO:0000256" key="1">
    <source>
        <dbReference type="ARBA" id="ARBA00005417"/>
    </source>
</evidence>
<comment type="caution">
    <text evidence="6">The sequence shown here is derived from an EMBL/GenBank/DDBJ whole genome shotgun (WGS) entry which is preliminary data.</text>
</comment>